<dbReference type="RefSeq" id="WP_101694842.1">
    <property type="nucleotide sequence ID" value="NZ_JAAITX010000003.1"/>
</dbReference>
<evidence type="ECO:0000313" key="3">
    <source>
        <dbReference type="EMBL" id="NVH58160.1"/>
    </source>
</evidence>
<accession>A0A850HI84</accession>
<evidence type="ECO:0000256" key="1">
    <source>
        <dbReference type="SAM" id="Phobius"/>
    </source>
</evidence>
<gene>
    <name evidence="3" type="ORF">G5A66_05755</name>
    <name evidence="2" type="ORF">G5A75_05775</name>
</gene>
<comment type="caution">
    <text evidence="3">The sequence shown here is derived from an EMBL/GenBank/DDBJ whole genome shotgun (WGS) entry which is preliminary data.</text>
</comment>
<dbReference type="OrthoDB" id="1828164at2"/>
<dbReference type="AlphaFoldDB" id="A0A850HI84"/>
<keyword evidence="1" id="KW-0812">Transmembrane</keyword>
<keyword evidence="4" id="KW-1185">Reference proteome</keyword>
<dbReference type="Proteomes" id="UP000701680">
    <property type="component" value="Unassembled WGS sequence"/>
</dbReference>
<keyword evidence="1" id="KW-1133">Transmembrane helix</keyword>
<name>A0A850HI84_9FIRM</name>
<reference evidence="4 5" key="1">
    <citation type="journal article" date="2020" name="Cell Host Microbe">
        <title>Functional and Genomic Variation between Human-Derived Isolates of Lachnospiraceae Reveals Inter- and Intra-Species Diversity.</title>
        <authorList>
            <person name="Sorbara M.T."/>
            <person name="Littmann E.R."/>
            <person name="Fontana E."/>
            <person name="Moody T.U."/>
            <person name="Kohout C.E."/>
            <person name="Gjonbalaj M."/>
            <person name="Eaton V."/>
            <person name="Seok R."/>
            <person name="Leiner I.M."/>
            <person name="Pamer E.G."/>
        </authorList>
    </citation>
    <scope>NUCLEOTIDE SEQUENCE [LARGE SCALE GENOMIC DNA]</scope>
    <source>
        <strain evidence="3 4">MSK.17.11</strain>
        <strain evidence="2 5">MSK.17.38</strain>
    </source>
</reference>
<dbReference type="Pfam" id="PF14270">
    <property type="entry name" value="DUF4358"/>
    <property type="match status" value="1"/>
</dbReference>
<dbReference type="Proteomes" id="UP000528555">
    <property type="component" value="Unassembled WGS sequence"/>
</dbReference>
<sequence>MKKQKFDILNLLKYAMVLVFIAYIVFLNIREGGNSTPVKTIRKAIMAVTKEDGMTKGTTQDLKKYYGLNADDYDGVMLYIPDDVMSVNEILVVKLKDKSQAESVEAAAAKRLSTQKESFEGYGAKQTKLINSAVLENKGYYVILTISKDADQIYEAFQKSI</sequence>
<evidence type="ECO:0000313" key="4">
    <source>
        <dbReference type="Proteomes" id="UP000528555"/>
    </source>
</evidence>
<proteinExistence type="predicted"/>
<organism evidence="3 4">
    <name type="scientific">Dorea phocaeensis</name>
    <dbReference type="NCBI Taxonomy" id="2040291"/>
    <lineage>
        <taxon>Bacteria</taxon>
        <taxon>Bacillati</taxon>
        <taxon>Bacillota</taxon>
        <taxon>Clostridia</taxon>
        <taxon>Lachnospirales</taxon>
        <taxon>Lachnospiraceae</taxon>
        <taxon>Dorea</taxon>
    </lineage>
</organism>
<evidence type="ECO:0000313" key="5">
    <source>
        <dbReference type="Proteomes" id="UP000701680"/>
    </source>
</evidence>
<protein>
    <submittedName>
        <fullName evidence="3">DUF4358 domain-containing protein</fullName>
    </submittedName>
</protein>
<dbReference type="EMBL" id="JAAITX010000003">
    <property type="protein sequence ID" value="NVH58160.1"/>
    <property type="molecule type" value="Genomic_DNA"/>
</dbReference>
<dbReference type="InterPro" id="IPR025648">
    <property type="entry name" value="DUF4358"/>
</dbReference>
<evidence type="ECO:0000313" key="2">
    <source>
        <dbReference type="EMBL" id="NSK14386.1"/>
    </source>
</evidence>
<dbReference type="EMBL" id="JAAIUO010000003">
    <property type="protein sequence ID" value="NSK14386.1"/>
    <property type="molecule type" value="Genomic_DNA"/>
</dbReference>
<feature type="transmembrane region" description="Helical" evidence="1">
    <location>
        <begin position="12"/>
        <end position="29"/>
    </location>
</feature>
<reference evidence="3" key="2">
    <citation type="submission" date="2020-02" db="EMBL/GenBank/DDBJ databases">
        <authorList>
            <person name="Littmann E."/>
            <person name="Sorbara M."/>
        </authorList>
    </citation>
    <scope>NUCLEOTIDE SEQUENCE</scope>
    <source>
        <strain evidence="3">MSK.17.11</strain>
        <strain evidence="2">MSK.17.38</strain>
    </source>
</reference>
<keyword evidence="1" id="KW-0472">Membrane</keyword>